<proteinExistence type="predicted"/>
<accession>A0A937W261</accession>
<dbReference type="InterPro" id="IPR013406">
    <property type="entry name" value="CHP02574_addiction_mod"/>
</dbReference>
<protein>
    <submittedName>
        <fullName evidence="1">Addiction module protein</fullName>
    </submittedName>
</protein>
<gene>
    <name evidence="1" type="ORF">FJZ47_16950</name>
</gene>
<dbReference type="Proteomes" id="UP000712673">
    <property type="component" value="Unassembled WGS sequence"/>
</dbReference>
<dbReference type="Pfam" id="PF09720">
    <property type="entry name" value="Unstab_antitox"/>
    <property type="match status" value="1"/>
</dbReference>
<dbReference type="EMBL" id="VGLS01000587">
    <property type="protein sequence ID" value="MBM3225471.1"/>
    <property type="molecule type" value="Genomic_DNA"/>
</dbReference>
<dbReference type="AlphaFoldDB" id="A0A937W261"/>
<comment type="caution">
    <text evidence="1">The sequence shown here is derived from an EMBL/GenBank/DDBJ whole genome shotgun (WGS) entry which is preliminary data.</text>
</comment>
<organism evidence="1 2">
    <name type="scientific">Tectimicrobiota bacterium</name>
    <dbReference type="NCBI Taxonomy" id="2528274"/>
    <lineage>
        <taxon>Bacteria</taxon>
        <taxon>Pseudomonadati</taxon>
        <taxon>Nitrospinota/Tectimicrobiota group</taxon>
        <taxon>Candidatus Tectimicrobiota</taxon>
    </lineage>
</organism>
<evidence type="ECO:0000313" key="1">
    <source>
        <dbReference type="EMBL" id="MBM3225471.1"/>
    </source>
</evidence>
<reference evidence="1" key="1">
    <citation type="submission" date="2019-03" db="EMBL/GenBank/DDBJ databases">
        <title>Lake Tanganyika Metagenome-Assembled Genomes (MAGs).</title>
        <authorList>
            <person name="Tran P."/>
        </authorList>
    </citation>
    <scope>NUCLEOTIDE SEQUENCE</scope>
    <source>
        <strain evidence="1">K_DeepCast_65m_m2_066</strain>
    </source>
</reference>
<sequence>MALSTTLAEIVSLSIDQRIRLVEAIWDSIATEPGQPELTVAQQQELERRLAAHTASPKDVVSWKEVKAQALARARQ</sequence>
<evidence type="ECO:0000313" key="2">
    <source>
        <dbReference type="Proteomes" id="UP000712673"/>
    </source>
</evidence>
<name>A0A937W261_UNCTE</name>
<dbReference type="NCBIfam" id="TIGR02574">
    <property type="entry name" value="stabl_TIGR02574"/>
    <property type="match status" value="1"/>
</dbReference>